<proteinExistence type="predicted"/>
<name>A0A1I2WKV6_9BACT</name>
<feature type="domain" description="SGNH hydrolase-type esterase" evidence="1">
    <location>
        <begin position="51"/>
        <end position="222"/>
    </location>
</feature>
<protein>
    <submittedName>
        <fullName evidence="2">Lysophospholipase L1</fullName>
    </submittedName>
</protein>
<sequence length="233" mass="26593">MNSYRLFQLGLYPVLPILIWQARAVKNQFPIPIAQSEKIVLGTGSRRYLILGESTAAGVGASSIDQTIAGHFFTAKGESTQVINFGKNGIRVAECLDHFQSDLIELSPEIVGVLLFFGANDTFKLTHPHKYRKDFQQLIVDLQSRFNPKWIYLADIPPVHLFPAFPPFLKKKLRIQREFLTHEMEQLANQNPILIFQKLQLHLSPSFFCEDQIHPSDQGYKAIVDFVLQSIRE</sequence>
<dbReference type="SUPFAM" id="SSF52266">
    <property type="entry name" value="SGNH hydrolase"/>
    <property type="match status" value="1"/>
</dbReference>
<dbReference type="AlphaFoldDB" id="A0A1I2WKV6"/>
<dbReference type="GO" id="GO:0016788">
    <property type="term" value="F:hydrolase activity, acting on ester bonds"/>
    <property type="evidence" value="ECO:0007669"/>
    <property type="project" value="UniProtKB-ARBA"/>
</dbReference>
<dbReference type="Pfam" id="PF13472">
    <property type="entry name" value="Lipase_GDSL_2"/>
    <property type="match status" value="1"/>
</dbReference>
<dbReference type="InterPro" id="IPR013830">
    <property type="entry name" value="SGNH_hydro"/>
</dbReference>
<evidence type="ECO:0000259" key="1">
    <source>
        <dbReference type="Pfam" id="PF13472"/>
    </source>
</evidence>
<dbReference type="InterPro" id="IPR036514">
    <property type="entry name" value="SGNH_hydro_sf"/>
</dbReference>
<reference evidence="3" key="1">
    <citation type="submission" date="2016-10" db="EMBL/GenBank/DDBJ databases">
        <authorList>
            <person name="Varghese N."/>
            <person name="Submissions S."/>
        </authorList>
    </citation>
    <scope>NUCLEOTIDE SEQUENCE [LARGE SCALE GENOMIC DNA]</scope>
    <source>
        <strain evidence="3">DSM 19315</strain>
    </source>
</reference>
<evidence type="ECO:0000313" key="3">
    <source>
        <dbReference type="Proteomes" id="UP000199642"/>
    </source>
</evidence>
<dbReference type="RefSeq" id="WP_092793525.1">
    <property type="nucleotide sequence ID" value="NZ_FOPC01000013.1"/>
</dbReference>
<dbReference type="OrthoDB" id="2810666at2"/>
<dbReference type="Proteomes" id="UP000199642">
    <property type="component" value="Unassembled WGS sequence"/>
</dbReference>
<dbReference type="CDD" id="cd01836">
    <property type="entry name" value="FeeA_FeeB_like"/>
    <property type="match status" value="1"/>
</dbReference>
<dbReference type="STRING" id="435880.SAMN04487988_11356"/>
<gene>
    <name evidence="2" type="ORF">SAMN04487988_11356</name>
</gene>
<accession>A0A1I2WKV6</accession>
<keyword evidence="3" id="KW-1185">Reference proteome</keyword>
<organism evidence="2 3">
    <name type="scientific">Algoriphagus hitonicola</name>
    <dbReference type="NCBI Taxonomy" id="435880"/>
    <lineage>
        <taxon>Bacteria</taxon>
        <taxon>Pseudomonadati</taxon>
        <taxon>Bacteroidota</taxon>
        <taxon>Cytophagia</taxon>
        <taxon>Cytophagales</taxon>
        <taxon>Cyclobacteriaceae</taxon>
        <taxon>Algoriphagus</taxon>
    </lineage>
</organism>
<dbReference type="Gene3D" id="3.40.50.1110">
    <property type="entry name" value="SGNH hydrolase"/>
    <property type="match status" value="1"/>
</dbReference>
<evidence type="ECO:0000313" key="2">
    <source>
        <dbReference type="EMBL" id="SFH01935.1"/>
    </source>
</evidence>
<dbReference type="EMBL" id="FOPC01000013">
    <property type="protein sequence ID" value="SFH01935.1"/>
    <property type="molecule type" value="Genomic_DNA"/>
</dbReference>